<keyword evidence="11" id="KW-1185">Reference proteome</keyword>
<evidence type="ECO:0000313" key="11">
    <source>
        <dbReference type="Proteomes" id="UP000036356"/>
    </source>
</evidence>
<evidence type="ECO:0000256" key="8">
    <source>
        <dbReference type="SAM" id="Phobius"/>
    </source>
</evidence>
<comment type="domain">
    <text evidence="7">The HXXXXD motif is essential for acyltransferase activity and may constitute the binding site for the phosphate moiety of the glycerol-3-phosphate.</text>
</comment>
<dbReference type="GO" id="GO:0006654">
    <property type="term" value="P:phosphatidic acid biosynthetic process"/>
    <property type="evidence" value="ECO:0007669"/>
    <property type="project" value="TreeGrafter"/>
</dbReference>
<name>A0A0J1FT16_9FIRM</name>
<dbReference type="AlphaFoldDB" id="A0A0J1FT16"/>
<evidence type="ECO:0000256" key="6">
    <source>
        <dbReference type="ARBA" id="ARBA00023315"/>
    </source>
</evidence>
<comment type="pathway">
    <text evidence="1">Lipid metabolism.</text>
</comment>
<dbReference type="Proteomes" id="UP000036356">
    <property type="component" value="Unassembled WGS sequence"/>
</dbReference>
<reference evidence="10 11" key="1">
    <citation type="submission" date="2015-06" db="EMBL/GenBank/DDBJ databases">
        <title>Draft genome of the moderately acidophilic sulfate reducer Candidatus Desulfosporosinus acididurans strain M1.</title>
        <authorList>
            <person name="Poehlein A."/>
            <person name="Petzsch P."/>
            <person name="Johnson B.D."/>
            <person name="Schloemann M."/>
            <person name="Daniel R."/>
            <person name="Muehling M."/>
        </authorList>
    </citation>
    <scope>NUCLEOTIDE SEQUENCE [LARGE SCALE GENOMIC DNA]</scope>
    <source>
        <strain evidence="10 11">M1</strain>
    </source>
</reference>
<dbReference type="SUPFAM" id="SSF69593">
    <property type="entry name" value="Glycerol-3-phosphate (1)-acyltransferase"/>
    <property type="match status" value="1"/>
</dbReference>
<dbReference type="RefSeq" id="WP_047809169.1">
    <property type="nucleotide sequence ID" value="NZ_LDZY01000004.1"/>
</dbReference>
<dbReference type="InterPro" id="IPR004552">
    <property type="entry name" value="AGP_acyltrans"/>
</dbReference>
<dbReference type="InterPro" id="IPR002123">
    <property type="entry name" value="Plipid/glycerol_acylTrfase"/>
</dbReference>
<dbReference type="GO" id="GO:0016020">
    <property type="term" value="C:membrane"/>
    <property type="evidence" value="ECO:0007669"/>
    <property type="project" value="InterPro"/>
</dbReference>
<protein>
    <recommendedName>
        <fullName evidence="7">1-acyl-sn-glycerol-3-phosphate acyltransferase</fullName>
        <ecNumber evidence="7">2.3.1.51</ecNumber>
    </recommendedName>
</protein>
<keyword evidence="8" id="KW-0812">Transmembrane</keyword>
<evidence type="ECO:0000256" key="5">
    <source>
        <dbReference type="ARBA" id="ARBA00023098"/>
    </source>
</evidence>
<keyword evidence="7" id="KW-1208">Phospholipid metabolism</keyword>
<keyword evidence="7" id="KW-0594">Phospholipid biosynthesis</keyword>
<feature type="transmembrane region" description="Helical" evidence="8">
    <location>
        <begin position="6"/>
        <end position="23"/>
    </location>
</feature>
<dbReference type="PATRIC" id="fig|476652.3.peg.1311"/>
<comment type="similarity">
    <text evidence="2 7">Belongs to the 1-acyl-sn-glycerol-3-phosphate acyltransferase family.</text>
</comment>
<dbReference type="PANTHER" id="PTHR10434:SF64">
    <property type="entry name" value="1-ACYL-SN-GLYCEROL-3-PHOSPHATE ACYLTRANSFERASE-RELATED"/>
    <property type="match status" value="1"/>
</dbReference>
<evidence type="ECO:0000313" key="10">
    <source>
        <dbReference type="EMBL" id="KLU66609.1"/>
    </source>
</evidence>
<keyword evidence="8" id="KW-1133">Transmembrane helix</keyword>
<keyword evidence="6 7" id="KW-0012">Acyltransferase</keyword>
<dbReference type="EMBL" id="LDZY01000004">
    <property type="protein sequence ID" value="KLU66609.1"/>
    <property type="molecule type" value="Genomic_DNA"/>
</dbReference>
<keyword evidence="5 7" id="KW-0443">Lipid metabolism</keyword>
<evidence type="ECO:0000256" key="2">
    <source>
        <dbReference type="ARBA" id="ARBA00008655"/>
    </source>
</evidence>
<dbReference type="Pfam" id="PF01553">
    <property type="entry name" value="Acyltransferase"/>
    <property type="match status" value="1"/>
</dbReference>
<dbReference type="SMART" id="SM00563">
    <property type="entry name" value="PlsC"/>
    <property type="match status" value="1"/>
</dbReference>
<dbReference type="EC" id="2.3.1.51" evidence="7"/>
<evidence type="ECO:0000259" key="9">
    <source>
        <dbReference type="SMART" id="SM00563"/>
    </source>
</evidence>
<keyword evidence="8" id="KW-0472">Membrane</keyword>
<dbReference type="PANTHER" id="PTHR10434">
    <property type="entry name" value="1-ACYL-SN-GLYCEROL-3-PHOSPHATE ACYLTRANSFERASE"/>
    <property type="match status" value="1"/>
</dbReference>
<evidence type="ECO:0000256" key="1">
    <source>
        <dbReference type="ARBA" id="ARBA00005189"/>
    </source>
</evidence>
<evidence type="ECO:0000256" key="7">
    <source>
        <dbReference type="RuleBase" id="RU361267"/>
    </source>
</evidence>
<keyword evidence="4 7" id="KW-0808">Transferase</keyword>
<dbReference type="GO" id="GO:0003841">
    <property type="term" value="F:1-acylglycerol-3-phosphate O-acyltransferase activity"/>
    <property type="evidence" value="ECO:0007669"/>
    <property type="project" value="UniProtKB-UniRule"/>
</dbReference>
<keyword evidence="3 7" id="KW-0444">Lipid biosynthesis</keyword>
<sequence>MIRTFIWFIYFWLYLIAIEPALMKINRLSKLGRISERDKITAEMAKNWARSLIKCAGVTVTISGEEKIPSGPVLFVSNHQGNFDIPLLLGYIEKPKAFIAKIELLKIPFIRTWMTHMQCVFMDRSDIRQSLKVINQAADHLKKGYSMVIFPEGTRSKSETLGEFKPGSLKLGIKAGVPIVPIAIRGSYKIMEQNGFLIKPTHVEIIISDPIPTDSLTKDQANELSDRIYNVIKDCLTETNSIVA</sequence>
<accession>A0A0J1FT16</accession>
<dbReference type="STRING" id="476652.DEAC_c12750"/>
<gene>
    <name evidence="10" type="primary">plsC_1</name>
    <name evidence="10" type="ORF">DEAC_c12750</name>
</gene>
<evidence type="ECO:0000256" key="3">
    <source>
        <dbReference type="ARBA" id="ARBA00022516"/>
    </source>
</evidence>
<dbReference type="CDD" id="cd07989">
    <property type="entry name" value="LPLAT_AGPAT-like"/>
    <property type="match status" value="1"/>
</dbReference>
<evidence type="ECO:0000256" key="4">
    <source>
        <dbReference type="ARBA" id="ARBA00022679"/>
    </source>
</evidence>
<proteinExistence type="inferred from homology"/>
<comment type="caution">
    <text evidence="10">The sequence shown here is derived from an EMBL/GenBank/DDBJ whole genome shotgun (WGS) entry which is preliminary data.</text>
</comment>
<organism evidence="10 11">
    <name type="scientific">Desulfosporosinus acididurans</name>
    <dbReference type="NCBI Taxonomy" id="476652"/>
    <lineage>
        <taxon>Bacteria</taxon>
        <taxon>Bacillati</taxon>
        <taxon>Bacillota</taxon>
        <taxon>Clostridia</taxon>
        <taxon>Eubacteriales</taxon>
        <taxon>Desulfitobacteriaceae</taxon>
        <taxon>Desulfosporosinus</taxon>
    </lineage>
</organism>
<dbReference type="NCBIfam" id="TIGR00530">
    <property type="entry name" value="AGP_acyltrn"/>
    <property type="match status" value="1"/>
</dbReference>
<comment type="catalytic activity">
    <reaction evidence="7">
        <text>a 1-acyl-sn-glycero-3-phosphate + an acyl-CoA = a 1,2-diacyl-sn-glycero-3-phosphate + CoA</text>
        <dbReference type="Rhea" id="RHEA:19709"/>
        <dbReference type="ChEBI" id="CHEBI:57287"/>
        <dbReference type="ChEBI" id="CHEBI:57970"/>
        <dbReference type="ChEBI" id="CHEBI:58342"/>
        <dbReference type="ChEBI" id="CHEBI:58608"/>
        <dbReference type="EC" id="2.3.1.51"/>
    </reaction>
</comment>
<feature type="domain" description="Phospholipid/glycerol acyltransferase" evidence="9">
    <location>
        <begin position="73"/>
        <end position="187"/>
    </location>
</feature>